<evidence type="ECO:0000256" key="3">
    <source>
        <dbReference type="ARBA" id="ARBA00023172"/>
    </source>
</evidence>
<dbReference type="AlphaFoldDB" id="A0A8G0P927"/>
<dbReference type="Pfam" id="PF13102">
    <property type="entry name" value="Phage_int_SAM_5"/>
    <property type="match status" value="1"/>
</dbReference>
<dbReference type="Proteomes" id="UP000824721">
    <property type="component" value="Chromosome"/>
</dbReference>
<dbReference type="InterPro" id="IPR010998">
    <property type="entry name" value="Integrase_recombinase_N"/>
</dbReference>
<dbReference type="Pfam" id="PF17293">
    <property type="entry name" value="Arm-DNA-bind_5"/>
    <property type="match status" value="1"/>
</dbReference>
<evidence type="ECO:0000259" key="4">
    <source>
        <dbReference type="PROSITE" id="PS51898"/>
    </source>
</evidence>
<evidence type="ECO:0000256" key="1">
    <source>
        <dbReference type="ARBA" id="ARBA00008857"/>
    </source>
</evidence>
<keyword evidence="2" id="KW-0238">DNA-binding</keyword>
<proteinExistence type="inferred from homology"/>
<dbReference type="InterPro" id="IPR025269">
    <property type="entry name" value="SAM-like_dom"/>
</dbReference>
<reference evidence="5" key="1">
    <citation type="submission" date="2020-12" db="EMBL/GenBank/DDBJ databases">
        <title>Genome sequencing of genetic groups of Flavobacterium columnare.</title>
        <authorList>
            <person name="Waldbieser G.C."/>
            <person name="Griffin M.J."/>
            <person name="LaFrentz B.R."/>
        </authorList>
    </citation>
    <scope>NUCLEOTIDE SEQUENCE</scope>
    <source>
        <strain evidence="5">90-106</strain>
    </source>
</reference>
<dbReference type="InterPro" id="IPR050090">
    <property type="entry name" value="Tyrosine_recombinase_XerCD"/>
</dbReference>
<gene>
    <name evidence="5" type="ORF">JJC05_09160</name>
</gene>
<dbReference type="CDD" id="cd01185">
    <property type="entry name" value="INTN1_C_like"/>
    <property type="match status" value="1"/>
</dbReference>
<dbReference type="EMBL" id="CP067378">
    <property type="protein sequence ID" value="QYS88038.1"/>
    <property type="molecule type" value="Genomic_DNA"/>
</dbReference>
<dbReference type="Pfam" id="PF00589">
    <property type="entry name" value="Phage_integrase"/>
    <property type="match status" value="1"/>
</dbReference>
<dbReference type="PANTHER" id="PTHR30349:SF64">
    <property type="entry name" value="PROPHAGE INTEGRASE INTD-RELATED"/>
    <property type="match status" value="1"/>
</dbReference>
<sequence length="398" mass="46957">MNKTKFNTVFNRKNKLNKDGKALIQIECYLNGKHKYFSTNIYIEPKDWNNKTRTIKTDYPNAIKLNKQISETLRDLENFELDRINNGKAFYLNMLDDFFKGEAVKTFTEFMEIEISQLENCEETKASQLATLKKLKEFRKVIYFEDLTFEFLHDFNLYLSKQTVTYKNFPSKKLAQSTISKYFKNIKRFVNLAINKDLINVQNYPFRKFKIKQSESKKVFLTPNEIEKIENLELIGENKKYQTVKDLFMFSVYTGLRYSDVFSLQKKEIVSITGNDWLIKTMEKTNENIRIPIYAIFNGKPIEILNKYKKFGSAFCFEHLTNQHCNRQLKEICKLAKIENKNLTFHVARHTTATYLLYKGVSITTVQKILGHKKLATTQIYGHIMDTTIENELKAVNF</sequence>
<dbReference type="Gene3D" id="1.10.443.10">
    <property type="entry name" value="Intergrase catalytic core"/>
    <property type="match status" value="1"/>
</dbReference>
<dbReference type="KEGG" id="fdv:JJC05_09160"/>
<dbReference type="GO" id="GO:0015074">
    <property type="term" value="P:DNA integration"/>
    <property type="evidence" value="ECO:0007669"/>
    <property type="project" value="InterPro"/>
</dbReference>
<dbReference type="PROSITE" id="PS51898">
    <property type="entry name" value="TYR_RECOMBINASE"/>
    <property type="match status" value="1"/>
</dbReference>
<comment type="similarity">
    <text evidence="1">Belongs to the 'phage' integrase family.</text>
</comment>
<dbReference type="Gene3D" id="1.10.150.130">
    <property type="match status" value="1"/>
</dbReference>
<feature type="domain" description="Tyr recombinase" evidence="4">
    <location>
        <begin position="216"/>
        <end position="394"/>
    </location>
</feature>
<dbReference type="PANTHER" id="PTHR30349">
    <property type="entry name" value="PHAGE INTEGRASE-RELATED"/>
    <property type="match status" value="1"/>
</dbReference>
<dbReference type="GO" id="GO:0006310">
    <property type="term" value="P:DNA recombination"/>
    <property type="evidence" value="ECO:0007669"/>
    <property type="project" value="UniProtKB-KW"/>
</dbReference>
<dbReference type="GO" id="GO:0003677">
    <property type="term" value="F:DNA binding"/>
    <property type="evidence" value="ECO:0007669"/>
    <property type="project" value="UniProtKB-KW"/>
</dbReference>
<dbReference type="InterPro" id="IPR002104">
    <property type="entry name" value="Integrase_catalytic"/>
</dbReference>
<organism evidence="5">
    <name type="scientific">Flavobacterium columnare</name>
    <dbReference type="NCBI Taxonomy" id="996"/>
    <lineage>
        <taxon>Bacteria</taxon>
        <taxon>Pseudomonadati</taxon>
        <taxon>Bacteroidota</taxon>
        <taxon>Flavobacteriia</taxon>
        <taxon>Flavobacteriales</taxon>
        <taxon>Flavobacteriaceae</taxon>
        <taxon>Flavobacterium</taxon>
    </lineage>
</organism>
<evidence type="ECO:0000313" key="5">
    <source>
        <dbReference type="EMBL" id="QYS88038.1"/>
    </source>
</evidence>
<name>A0A8G0P927_9FLAO</name>
<protein>
    <submittedName>
        <fullName evidence="5">Site-specific integrase</fullName>
    </submittedName>
</protein>
<dbReference type="SUPFAM" id="SSF56349">
    <property type="entry name" value="DNA breaking-rejoining enzymes"/>
    <property type="match status" value="1"/>
</dbReference>
<dbReference type="InterPro" id="IPR013762">
    <property type="entry name" value="Integrase-like_cat_sf"/>
</dbReference>
<keyword evidence="3" id="KW-0233">DNA recombination</keyword>
<dbReference type="InterPro" id="IPR011010">
    <property type="entry name" value="DNA_brk_join_enz"/>
</dbReference>
<evidence type="ECO:0000256" key="2">
    <source>
        <dbReference type="ARBA" id="ARBA00023125"/>
    </source>
</evidence>
<dbReference type="InterPro" id="IPR035386">
    <property type="entry name" value="Arm-DNA-bind_5"/>
</dbReference>
<accession>A0A8G0P927</accession>